<dbReference type="GeneID" id="83200843"/>
<comment type="caution">
    <text evidence="1">The sequence shown here is derived from an EMBL/GenBank/DDBJ whole genome shotgun (WGS) entry which is preliminary data.</text>
</comment>
<dbReference type="RefSeq" id="XP_058332543.1">
    <property type="nucleotide sequence ID" value="XM_058473540.1"/>
</dbReference>
<keyword evidence="2" id="KW-1185">Reference proteome</keyword>
<reference evidence="1" key="1">
    <citation type="submission" date="2022-11" db="EMBL/GenBank/DDBJ databases">
        <authorList>
            <person name="Petersen C."/>
        </authorList>
    </citation>
    <scope>NUCLEOTIDE SEQUENCE</scope>
    <source>
        <strain evidence="1">IBT 19713</strain>
    </source>
</reference>
<gene>
    <name evidence="1" type="ORF">N7468_004243</name>
</gene>
<evidence type="ECO:0000313" key="2">
    <source>
        <dbReference type="Proteomes" id="UP001150941"/>
    </source>
</evidence>
<dbReference type="AlphaFoldDB" id="A0A9W9P874"/>
<accession>A0A9W9P874</accession>
<reference evidence="1" key="2">
    <citation type="journal article" date="2023" name="IMA Fungus">
        <title>Comparative genomic study of the Penicillium genus elucidates a diverse pangenome and 15 lateral gene transfer events.</title>
        <authorList>
            <person name="Petersen C."/>
            <person name="Sorensen T."/>
            <person name="Nielsen M.R."/>
            <person name="Sondergaard T.E."/>
            <person name="Sorensen J.L."/>
            <person name="Fitzpatrick D.A."/>
            <person name="Frisvad J.C."/>
            <person name="Nielsen K.L."/>
        </authorList>
    </citation>
    <scope>NUCLEOTIDE SEQUENCE</scope>
    <source>
        <strain evidence="1">IBT 19713</strain>
    </source>
</reference>
<evidence type="ECO:0000313" key="1">
    <source>
        <dbReference type="EMBL" id="KAJ5239624.1"/>
    </source>
</evidence>
<sequence length="66" mass="7254">MDGRSLITAGIKQGINNNGNDFFDVERTWDEEGKGIIRFPFVLVRPAPKDTGFGVLNGSLQLTKTT</sequence>
<dbReference type="EMBL" id="JAPQKS010000003">
    <property type="protein sequence ID" value="KAJ5239624.1"/>
    <property type="molecule type" value="Genomic_DNA"/>
</dbReference>
<protein>
    <submittedName>
        <fullName evidence="1">Uncharacterized protein</fullName>
    </submittedName>
</protein>
<proteinExistence type="predicted"/>
<name>A0A9W9P874_9EURO</name>
<organism evidence="1 2">
    <name type="scientific">Penicillium chermesinum</name>
    <dbReference type="NCBI Taxonomy" id="63820"/>
    <lineage>
        <taxon>Eukaryota</taxon>
        <taxon>Fungi</taxon>
        <taxon>Dikarya</taxon>
        <taxon>Ascomycota</taxon>
        <taxon>Pezizomycotina</taxon>
        <taxon>Eurotiomycetes</taxon>
        <taxon>Eurotiomycetidae</taxon>
        <taxon>Eurotiales</taxon>
        <taxon>Aspergillaceae</taxon>
        <taxon>Penicillium</taxon>
    </lineage>
</organism>
<dbReference type="Proteomes" id="UP001150941">
    <property type="component" value="Unassembled WGS sequence"/>
</dbReference>